<dbReference type="GO" id="GO:0008233">
    <property type="term" value="F:peptidase activity"/>
    <property type="evidence" value="ECO:0007669"/>
    <property type="project" value="UniProtKB-KW"/>
</dbReference>
<reference evidence="10" key="2">
    <citation type="submission" date="2021-02" db="EMBL/GenBank/DDBJ databases">
        <authorList>
            <person name="Kimball J.A."/>
            <person name="Haas M.W."/>
            <person name="Macchietto M."/>
            <person name="Kono T."/>
            <person name="Duquette J."/>
            <person name="Shao M."/>
        </authorList>
    </citation>
    <scope>NUCLEOTIDE SEQUENCE</scope>
    <source>
        <tissue evidence="10">Fresh leaf tissue</tissue>
    </source>
</reference>
<dbReference type="FunFam" id="3.10.10.10:FF:000007">
    <property type="entry name" value="Retrovirus-related Pol polyprotein from transposon 17.6-like Protein"/>
    <property type="match status" value="1"/>
</dbReference>
<dbReference type="Pfam" id="PF17919">
    <property type="entry name" value="RT_RNaseH_2"/>
    <property type="match status" value="1"/>
</dbReference>
<dbReference type="Proteomes" id="UP000729402">
    <property type="component" value="Unassembled WGS sequence"/>
</dbReference>
<keyword evidence="6" id="KW-0378">Hydrolase</keyword>
<keyword evidence="2" id="KW-0808">Transferase</keyword>
<dbReference type="GO" id="GO:0003964">
    <property type="term" value="F:RNA-directed DNA polymerase activity"/>
    <property type="evidence" value="ECO:0007669"/>
    <property type="project" value="UniProtKB-KW"/>
</dbReference>
<keyword evidence="8" id="KW-0511">Multifunctional enzyme</keyword>
<keyword evidence="1" id="KW-0645">Protease</keyword>
<dbReference type="EMBL" id="JAAALK010000079">
    <property type="protein sequence ID" value="KAG8100819.1"/>
    <property type="molecule type" value="Genomic_DNA"/>
</dbReference>
<evidence type="ECO:0000256" key="4">
    <source>
        <dbReference type="ARBA" id="ARBA00022722"/>
    </source>
</evidence>
<dbReference type="GO" id="GO:0006508">
    <property type="term" value="P:proteolysis"/>
    <property type="evidence" value="ECO:0007669"/>
    <property type="project" value="UniProtKB-KW"/>
</dbReference>
<dbReference type="Pfam" id="PF00078">
    <property type="entry name" value="RVT_1"/>
    <property type="match status" value="1"/>
</dbReference>
<evidence type="ECO:0000313" key="10">
    <source>
        <dbReference type="EMBL" id="KAG8100819.1"/>
    </source>
</evidence>
<name>A0A8J5X3F0_ZIZPA</name>
<keyword evidence="7" id="KW-0695">RNA-directed DNA polymerase</keyword>
<dbReference type="InterPro" id="IPR000477">
    <property type="entry name" value="RT_dom"/>
</dbReference>
<comment type="caution">
    <text evidence="10">The sequence shown here is derived from an EMBL/GenBank/DDBJ whole genome shotgun (WGS) entry which is preliminary data.</text>
</comment>
<protein>
    <recommendedName>
        <fullName evidence="9">Reverse transcriptase domain-containing protein</fullName>
    </recommendedName>
</protein>
<dbReference type="AlphaFoldDB" id="A0A8J5X3F0"/>
<evidence type="ECO:0000256" key="3">
    <source>
        <dbReference type="ARBA" id="ARBA00022695"/>
    </source>
</evidence>
<sequence>MKLQVTISNVNLVALVDSGSTHTFIQEGIAARLGLQVDPRPGLSVRVANGDSVPSTGIYNKLQISIDTETFDISCYGLALAGFDLVLGVQWLRSLGPILWNFSTLSMEFWRYGRTVRWTSVGAPTPQCAALAEPQDVLAALLESYKDIFEEPRGLPPPRRHDHRIRLLPGTPPVAVRPYRYPQLLKDEIERQCTDMLQQGIIRECTSAYSSPVLLVKKADKTWRFCIDYRELNTKTVKDKFPIPVVDELLDELRGARFFTKLDLRRGYHQVRMHPDDVEKTAFRTHQGHFEFLVMPFGLTNAPSTFQSLMNEILRPFIRKFVLVFFDDILVFSSSWAAHLQHVKQVFEVIRTNKLALKQTKCSFGMPSVTYLGHIISAQGVVMDPEKIAAVEAWPQPQSLRALRGFLGLTGYYRKFIAGYGAVAAPLTALLKRESFRWSDEAQEAFCHLKQALMTAPLLQMPDFTKPFVVDCDASGSGFGAVLHQGDGAIAYFSRAVAPHHQKLPAYERELIGLVKAVRNWRPYLWGRAFLVRTDHYSLKFILDQRLSTIPQHTWVSKLFGYDFSVEYRAGKLNGAADALSRRDEEAAAANAISAPQFQLFDVLRTEVDSDPQVAEIKTKLAAGTMPEGWTAADGLLLYKGKIFVPAASSVWPQILAEAHNSGHEGIEKTLHR</sequence>
<evidence type="ECO:0000256" key="7">
    <source>
        <dbReference type="ARBA" id="ARBA00022918"/>
    </source>
</evidence>
<evidence type="ECO:0000256" key="2">
    <source>
        <dbReference type="ARBA" id="ARBA00022679"/>
    </source>
</evidence>
<accession>A0A8J5X3F0</accession>
<evidence type="ECO:0000256" key="8">
    <source>
        <dbReference type="ARBA" id="ARBA00023268"/>
    </source>
</evidence>
<dbReference type="CDD" id="cd09274">
    <property type="entry name" value="RNase_HI_RT_Ty3"/>
    <property type="match status" value="1"/>
</dbReference>
<keyword evidence="3" id="KW-0548">Nucleotidyltransferase</keyword>
<dbReference type="InterPro" id="IPR050951">
    <property type="entry name" value="Retrovirus_Pol_polyprotein"/>
</dbReference>
<gene>
    <name evidence="10" type="ORF">GUJ93_ZPchr0013g35600</name>
</gene>
<feature type="domain" description="Reverse transcriptase" evidence="9">
    <location>
        <begin position="197"/>
        <end position="376"/>
    </location>
</feature>
<dbReference type="FunFam" id="3.30.70.270:FF:000020">
    <property type="entry name" value="Transposon Tf2-6 polyprotein-like Protein"/>
    <property type="match status" value="1"/>
</dbReference>
<dbReference type="GO" id="GO:0004519">
    <property type="term" value="F:endonuclease activity"/>
    <property type="evidence" value="ECO:0007669"/>
    <property type="project" value="UniProtKB-KW"/>
</dbReference>
<keyword evidence="4" id="KW-0540">Nuclease</keyword>
<keyword evidence="11" id="KW-1185">Reference proteome</keyword>
<dbReference type="CDD" id="cd01647">
    <property type="entry name" value="RT_LTR"/>
    <property type="match status" value="1"/>
</dbReference>
<reference evidence="10" key="1">
    <citation type="journal article" date="2021" name="bioRxiv">
        <title>Whole Genome Assembly and Annotation of Northern Wild Rice, Zizania palustris L., Supports a Whole Genome Duplication in the Zizania Genus.</title>
        <authorList>
            <person name="Haas M."/>
            <person name="Kono T."/>
            <person name="Macchietto M."/>
            <person name="Millas R."/>
            <person name="McGilp L."/>
            <person name="Shao M."/>
            <person name="Duquette J."/>
            <person name="Hirsch C.N."/>
            <person name="Kimball J."/>
        </authorList>
    </citation>
    <scope>NUCLEOTIDE SEQUENCE</scope>
    <source>
        <tissue evidence="10">Fresh leaf tissue</tissue>
    </source>
</reference>
<dbReference type="PANTHER" id="PTHR37984">
    <property type="entry name" value="PROTEIN CBG26694"/>
    <property type="match status" value="1"/>
</dbReference>
<evidence type="ECO:0000259" key="9">
    <source>
        <dbReference type="PROSITE" id="PS50878"/>
    </source>
</evidence>
<evidence type="ECO:0000256" key="1">
    <source>
        <dbReference type="ARBA" id="ARBA00022670"/>
    </source>
</evidence>
<evidence type="ECO:0000256" key="6">
    <source>
        <dbReference type="ARBA" id="ARBA00022801"/>
    </source>
</evidence>
<dbReference type="PROSITE" id="PS50878">
    <property type="entry name" value="RT_POL"/>
    <property type="match status" value="1"/>
</dbReference>
<dbReference type="InterPro" id="IPR041577">
    <property type="entry name" value="RT_RNaseH_2"/>
</dbReference>
<dbReference type="OrthoDB" id="688619at2759"/>
<dbReference type="PANTHER" id="PTHR37984:SF5">
    <property type="entry name" value="PROTEIN NYNRIN-LIKE"/>
    <property type="match status" value="1"/>
</dbReference>
<organism evidence="10 11">
    <name type="scientific">Zizania palustris</name>
    <name type="common">Northern wild rice</name>
    <dbReference type="NCBI Taxonomy" id="103762"/>
    <lineage>
        <taxon>Eukaryota</taxon>
        <taxon>Viridiplantae</taxon>
        <taxon>Streptophyta</taxon>
        <taxon>Embryophyta</taxon>
        <taxon>Tracheophyta</taxon>
        <taxon>Spermatophyta</taxon>
        <taxon>Magnoliopsida</taxon>
        <taxon>Liliopsida</taxon>
        <taxon>Poales</taxon>
        <taxon>Poaceae</taxon>
        <taxon>BOP clade</taxon>
        <taxon>Oryzoideae</taxon>
        <taxon>Oryzeae</taxon>
        <taxon>Zizaniinae</taxon>
        <taxon>Zizania</taxon>
    </lineage>
</organism>
<dbReference type="Pfam" id="PF13975">
    <property type="entry name" value="gag-asp_proteas"/>
    <property type="match status" value="1"/>
</dbReference>
<dbReference type="CDD" id="cd00303">
    <property type="entry name" value="retropepsin_like"/>
    <property type="match status" value="1"/>
</dbReference>
<evidence type="ECO:0000256" key="5">
    <source>
        <dbReference type="ARBA" id="ARBA00022759"/>
    </source>
</evidence>
<evidence type="ECO:0000313" key="11">
    <source>
        <dbReference type="Proteomes" id="UP000729402"/>
    </source>
</evidence>
<keyword evidence="5" id="KW-0255">Endonuclease</keyword>
<proteinExistence type="predicted"/>